<dbReference type="Proteomes" id="UP000800981">
    <property type="component" value="Unassembled WGS sequence"/>
</dbReference>
<keyword evidence="1" id="KW-0677">Repeat</keyword>
<dbReference type="RefSeq" id="WP_166284171.1">
    <property type="nucleotide sequence ID" value="NZ_JAANNP010000045.1"/>
</dbReference>
<evidence type="ECO:0000313" key="3">
    <source>
        <dbReference type="EMBL" id="NHC15676.1"/>
    </source>
</evidence>
<keyword evidence="4" id="KW-1185">Reference proteome</keyword>
<dbReference type="SUPFAM" id="SSF81923">
    <property type="entry name" value="Double Clp-N motif"/>
    <property type="match status" value="2"/>
</dbReference>
<feature type="domain" description="Clp R" evidence="2">
    <location>
        <begin position="2"/>
        <end position="181"/>
    </location>
</feature>
<dbReference type="Gene3D" id="1.10.1780.10">
    <property type="entry name" value="Clp, N-terminal domain"/>
    <property type="match status" value="2"/>
</dbReference>
<evidence type="ECO:0000256" key="1">
    <source>
        <dbReference type="PROSITE-ProRule" id="PRU01251"/>
    </source>
</evidence>
<keyword evidence="3" id="KW-0645">Protease</keyword>
<dbReference type="Pfam" id="PF02861">
    <property type="entry name" value="Clp_N"/>
    <property type="match status" value="2"/>
</dbReference>
<accession>A0ABX0H1B5</accession>
<evidence type="ECO:0000313" key="4">
    <source>
        <dbReference type="Proteomes" id="UP000800981"/>
    </source>
</evidence>
<name>A0ABX0H1B5_9ACTN</name>
<evidence type="ECO:0000259" key="2">
    <source>
        <dbReference type="PROSITE" id="PS51903"/>
    </source>
</evidence>
<dbReference type="EMBL" id="JAANNP010000045">
    <property type="protein sequence ID" value="NHC15676.1"/>
    <property type="molecule type" value="Genomic_DNA"/>
</dbReference>
<reference evidence="3 4" key="1">
    <citation type="submission" date="2020-03" db="EMBL/GenBank/DDBJ databases">
        <title>Two novel Motilibacter sp.</title>
        <authorList>
            <person name="Liu S."/>
        </authorList>
    </citation>
    <scope>NUCLEOTIDE SEQUENCE [LARGE SCALE GENOMIC DNA]</scope>
    <source>
        <strain evidence="3 4">E257</strain>
    </source>
</reference>
<dbReference type="InterPro" id="IPR044217">
    <property type="entry name" value="CLPT1/2"/>
</dbReference>
<dbReference type="PANTHER" id="PTHR47016:SF5">
    <property type="entry name" value="CLP DOMAIN SUPERFAMILY PROTEIN"/>
    <property type="match status" value="1"/>
</dbReference>
<keyword evidence="3" id="KW-0378">Hydrolase</keyword>
<dbReference type="InterPro" id="IPR036628">
    <property type="entry name" value="Clp_N_dom_sf"/>
</dbReference>
<comment type="caution">
    <text evidence="3">The sequence shown here is derived from an EMBL/GenBank/DDBJ whole genome shotgun (WGS) entry which is preliminary data.</text>
</comment>
<protein>
    <submittedName>
        <fullName evidence="3">Clp protease</fullName>
    </submittedName>
</protein>
<organism evidence="3 4">
    <name type="scientific">Motilibacter deserti</name>
    <dbReference type="NCBI Taxonomy" id="2714956"/>
    <lineage>
        <taxon>Bacteria</taxon>
        <taxon>Bacillati</taxon>
        <taxon>Actinomycetota</taxon>
        <taxon>Actinomycetes</taxon>
        <taxon>Motilibacterales</taxon>
        <taxon>Motilibacteraceae</taxon>
        <taxon>Motilibacter</taxon>
    </lineage>
</organism>
<proteinExistence type="predicted"/>
<dbReference type="InterPro" id="IPR004176">
    <property type="entry name" value="Clp_R_N"/>
</dbReference>
<dbReference type="GO" id="GO:0006508">
    <property type="term" value="P:proteolysis"/>
    <property type="evidence" value="ECO:0007669"/>
    <property type="project" value="UniProtKB-KW"/>
</dbReference>
<dbReference type="PANTHER" id="PTHR47016">
    <property type="entry name" value="ATP-DEPENDENT CLP PROTEASE ATP-BINDING SUBUNIT CLPT1, CHLOROPLASTIC"/>
    <property type="match status" value="1"/>
</dbReference>
<dbReference type="GO" id="GO:0008233">
    <property type="term" value="F:peptidase activity"/>
    <property type="evidence" value="ECO:0007669"/>
    <property type="project" value="UniProtKB-KW"/>
</dbReference>
<gene>
    <name evidence="3" type="ORF">G9H71_17990</name>
</gene>
<dbReference type="PROSITE" id="PS51903">
    <property type="entry name" value="CLP_R"/>
    <property type="match status" value="1"/>
</dbReference>
<sequence>MFERFTKAARAAVVQAQVEARRLGHDRIGDEHLLLGVLAQPGSVGAEVLGELGVGLEPARAQVARLHAPDAAALGALGIDLEEVRRRAEAAFGEGALERRWSRGGMWRRRGGHIPFTKPAKSALEQSLRQALSLRHNYIGTEHLMLGLLSDERGQAARVARQLGLQADQQELRRLVVERLGRAA</sequence>